<dbReference type="PANTHER" id="PTHR48100">
    <property type="entry name" value="BROAD-SPECIFICITY PHOSPHATASE YOR283W-RELATED"/>
    <property type="match status" value="1"/>
</dbReference>
<dbReference type="Gene3D" id="3.40.50.1240">
    <property type="entry name" value="Phosphoglycerate mutase-like"/>
    <property type="match status" value="1"/>
</dbReference>
<evidence type="ECO:0000256" key="1">
    <source>
        <dbReference type="PIRSR" id="PIRSR613078-1"/>
    </source>
</evidence>
<dbReference type="GO" id="GO:0005737">
    <property type="term" value="C:cytoplasm"/>
    <property type="evidence" value="ECO:0007669"/>
    <property type="project" value="TreeGrafter"/>
</dbReference>
<dbReference type="CDD" id="cd07067">
    <property type="entry name" value="HP_PGM_like"/>
    <property type="match status" value="1"/>
</dbReference>
<evidence type="ECO:0000313" key="3">
    <source>
        <dbReference type="EMBL" id="PLT45668.1"/>
    </source>
</evidence>
<dbReference type="EMBL" id="NFEZ01000004">
    <property type="protein sequence ID" value="PLT45668.1"/>
    <property type="molecule type" value="Genomic_DNA"/>
</dbReference>
<feature type="binding site" evidence="2">
    <location>
        <begin position="7"/>
        <end position="14"/>
    </location>
    <ligand>
        <name>substrate</name>
    </ligand>
</feature>
<accession>A0A2N5N5P5</accession>
<name>A0A2N5N5P5_9BACL</name>
<evidence type="ECO:0000313" key="4">
    <source>
        <dbReference type="Proteomes" id="UP000234789"/>
    </source>
</evidence>
<dbReference type="SMART" id="SM00855">
    <property type="entry name" value="PGAM"/>
    <property type="match status" value="1"/>
</dbReference>
<evidence type="ECO:0000256" key="2">
    <source>
        <dbReference type="PIRSR" id="PIRSR613078-2"/>
    </source>
</evidence>
<feature type="binding site" evidence="2">
    <location>
        <position position="59"/>
    </location>
    <ligand>
        <name>substrate</name>
    </ligand>
</feature>
<comment type="caution">
    <text evidence="3">The sequence shown here is derived from an EMBL/GenBank/DDBJ whole genome shotgun (WGS) entry which is preliminary data.</text>
</comment>
<dbReference type="InterPro" id="IPR013078">
    <property type="entry name" value="His_Pase_superF_clade-1"/>
</dbReference>
<dbReference type="AlphaFoldDB" id="A0A2N5N5P5"/>
<protein>
    <submittedName>
        <fullName evidence="3">Phosphoglycerate mutase family</fullName>
    </submittedName>
</protein>
<dbReference type="InterPro" id="IPR050275">
    <property type="entry name" value="PGM_Phosphatase"/>
</dbReference>
<dbReference type="Pfam" id="PF00300">
    <property type="entry name" value="His_Phos_1"/>
    <property type="match status" value="1"/>
</dbReference>
<organism evidence="3 4">
    <name type="scientific">Paenibacillus pasadenensis</name>
    <dbReference type="NCBI Taxonomy" id="217090"/>
    <lineage>
        <taxon>Bacteria</taxon>
        <taxon>Bacillati</taxon>
        <taxon>Bacillota</taxon>
        <taxon>Bacilli</taxon>
        <taxon>Bacillales</taxon>
        <taxon>Paenibacillaceae</taxon>
        <taxon>Paenibacillus</taxon>
    </lineage>
</organism>
<proteinExistence type="predicted"/>
<sequence length="195" mass="21544">MKLGLIRHGRTDWNALGRIQGITDIPLNDEGKRQALLLANRLAGEEQSWDAVVTSGLSRAAETGRIIADKLGIPLLEPEPLLIERSFGQIEGTLEEERLAAWGPEWRTHPEAGVESDESVRLRAAAFLQAYTARMPEGRLLAVTHGSFLAQMLGVMVEGLDQPYLNNMCFSVLEHGEAGWKSLLHNCTLHLQEKA</sequence>
<dbReference type="SUPFAM" id="SSF53254">
    <property type="entry name" value="Phosphoglycerate mutase-like"/>
    <property type="match status" value="1"/>
</dbReference>
<reference evidence="3 4" key="1">
    <citation type="submission" date="2017-05" db="EMBL/GenBank/DDBJ databases">
        <title>Functional genome analysis of Paenibacillus pasadenensis strain R16: insights on endophytic life style and antifungal activity.</title>
        <authorList>
            <person name="Passera A."/>
            <person name="Marcolungo L."/>
            <person name="Casati P."/>
            <person name="Brasca M."/>
            <person name="Quaglino F."/>
            <person name="Delledonne M."/>
        </authorList>
    </citation>
    <scope>NUCLEOTIDE SEQUENCE [LARGE SCALE GENOMIC DNA]</scope>
    <source>
        <strain evidence="3 4">R16</strain>
    </source>
</reference>
<gene>
    <name evidence="3" type="ORF">B8V81_4099</name>
</gene>
<dbReference type="Proteomes" id="UP000234789">
    <property type="component" value="Unassembled WGS sequence"/>
</dbReference>
<feature type="active site" description="Proton donor/acceptor" evidence="1">
    <location>
        <position position="84"/>
    </location>
</feature>
<dbReference type="InterPro" id="IPR029033">
    <property type="entry name" value="His_PPase_superfam"/>
</dbReference>
<dbReference type="RefSeq" id="WP_101809050.1">
    <property type="nucleotide sequence ID" value="NZ_NFEZ01000004.1"/>
</dbReference>
<keyword evidence="4" id="KW-1185">Reference proteome</keyword>
<dbReference type="PANTHER" id="PTHR48100:SF1">
    <property type="entry name" value="HISTIDINE PHOSPHATASE FAMILY PROTEIN-RELATED"/>
    <property type="match status" value="1"/>
</dbReference>
<feature type="active site" description="Tele-phosphohistidine intermediate" evidence="1">
    <location>
        <position position="8"/>
    </location>
</feature>
<dbReference type="GO" id="GO:0016791">
    <property type="term" value="F:phosphatase activity"/>
    <property type="evidence" value="ECO:0007669"/>
    <property type="project" value="TreeGrafter"/>
</dbReference>